<dbReference type="Gene3D" id="3.10.350.10">
    <property type="entry name" value="LysM domain"/>
    <property type="match status" value="2"/>
</dbReference>
<dbReference type="Pfam" id="PF01476">
    <property type="entry name" value="LysM"/>
    <property type="match status" value="2"/>
</dbReference>
<dbReference type="GO" id="GO:0016787">
    <property type="term" value="F:hydrolase activity"/>
    <property type="evidence" value="ECO:0007669"/>
    <property type="project" value="InterPro"/>
</dbReference>
<dbReference type="PANTHER" id="PTHR33734:SF22">
    <property type="entry name" value="MEMBRANE-BOUND LYTIC MUREIN TRANSGLYCOSYLASE D"/>
    <property type="match status" value="1"/>
</dbReference>
<sequence length="268" mass="29154">MIRATTFLIVFFFAVSLIFLVGIQPVDAATRVHVVSKGETLYEIASWYGTTVNAIKQANNYWSDIIRPGQKLIIPASTSNSSGSRVHVVSKGETLYKIASWYGTTVNAIKQANNYWSDIIRPGQKLIIPTGASGSHGSASTLSSRDWSGRLSRSDIYLLAKLIYAEARGEPYEGQVAVGAVVLNRIKSPDFPNTVAGVIYQPLAFTAVSDGQIYLEPDSTALKAAEDAASGWDPSGGALYYYNPAMAQSKWIWSRPVIKKIGNHVFAK</sequence>
<name>A0A5D8QCB7_9THEO</name>
<keyword evidence="3" id="KW-1185">Reference proteome</keyword>
<dbReference type="GO" id="GO:0008932">
    <property type="term" value="F:lytic endotransglycosylase activity"/>
    <property type="evidence" value="ECO:0007669"/>
    <property type="project" value="TreeGrafter"/>
</dbReference>
<dbReference type="AlphaFoldDB" id="A0A5D8QCB7"/>
<dbReference type="Pfam" id="PF07486">
    <property type="entry name" value="Hydrolase_2"/>
    <property type="match status" value="1"/>
</dbReference>
<dbReference type="InterPro" id="IPR036779">
    <property type="entry name" value="LysM_dom_sf"/>
</dbReference>
<dbReference type="InterPro" id="IPR018392">
    <property type="entry name" value="LysM"/>
</dbReference>
<dbReference type="PANTHER" id="PTHR33734">
    <property type="entry name" value="LYSM DOMAIN-CONTAINING GPI-ANCHORED PROTEIN 2"/>
    <property type="match status" value="1"/>
</dbReference>
<protein>
    <submittedName>
        <fullName evidence="2">LysM peptidoglycan-binding domain-containing protein</fullName>
    </submittedName>
</protein>
<gene>
    <name evidence="2" type="ORF">FWJ32_08450</name>
</gene>
<dbReference type="EMBL" id="VTPS01000011">
    <property type="protein sequence ID" value="TZE81749.1"/>
    <property type="molecule type" value="Genomic_DNA"/>
</dbReference>
<dbReference type="Proteomes" id="UP000322976">
    <property type="component" value="Unassembled WGS sequence"/>
</dbReference>
<dbReference type="PROSITE" id="PS51782">
    <property type="entry name" value="LYSM"/>
    <property type="match status" value="2"/>
</dbReference>
<comment type="caution">
    <text evidence="2">The sequence shown here is derived from an EMBL/GenBank/DDBJ whole genome shotgun (WGS) entry which is preliminary data.</text>
</comment>
<dbReference type="InterPro" id="IPR011105">
    <property type="entry name" value="Cell_wall_hydrolase_SleB"/>
</dbReference>
<organism evidence="2 3">
    <name type="scientific">Calorimonas adulescens</name>
    <dbReference type="NCBI Taxonomy" id="2606906"/>
    <lineage>
        <taxon>Bacteria</taxon>
        <taxon>Bacillati</taxon>
        <taxon>Bacillota</taxon>
        <taxon>Clostridia</taxon>
        <taxon>Thermoanaerobacterales</taxon>
        <taxon>Thermoanaerobacteraceae</taxon>
        <taxon>Calorimonas</taxon>
    </lineage>
</organism>
<proteinExistence type="predicted"/>
<dbReference type="SMART" id="SM00257">
    <property type="entry name" value="LysM"/>
    <property type="match status" value="2"/>
</dbReference>
<dbReference type="SUPFAM" id="SSF54106">
    <property type="entry name" value="LysM domain"/>
    <property type="match status" value="2"/>
</dbReference>
<dbReference type="InterPro" id="IPR042047">
    <property type="entry name" value="SleB_dom1"/>
</dbReference>
<evidence type="ECO:0000259" key="1">
    <source>
        <dbReference type="PROSITE" id="PS51782"/>
    </source>
</evidence>
<dbReference type="CDD" id="cd00118">
    <property type="entry name" value="LysM"/>
    <property type="match status" value="2"/>
</dbReference>
<dbReference type="Gene3D" id="6.20.240.60">
    <property type="match status" value="1"/>
</dbReference>
<accession>A0A5D8QCB7</accession>
<evidence type="ECO:0000313" key="2">
    <source>
        <dbReference type="EMBL" id="TZE81749.1"/>
    </source>
</evidence>
<reference evidence="2 3" key="1">
    <citation type="submission" date="2019-08" db="EMBL/GenBank/DDBJ databases">
        <title>Calorimonas adulescens gen. nov., sp. nov., an anaerobic thermophilic bacterium from Sakhalin hot spring.</title>
        <authorList>
            <person name="Khomyakova M.A."/>
            <person name="Merkel A.Y."/>
            <person name="Novikov A."/>
            <person name="Bonch-Osmolovskaya E.A."/>
            <person name="Slobodkin A.I."/>
        </authorList>
    </citation>
    <scope>NUCLEOTIDE SEQUENCE [LARGE SCALE GENOMIC DNA]</scope>
    <source>
        <strain evidence="2 3">A05MB</strain>
    </source>
</reference>
<feature type="domain" description="LysM" evidence="1">
    <location>
        <begin position="85"/>
        <end position="128"/>
    </location>
</feature>
<dbReference type="Gene3D" id="1.10.10.2520">
    <property type="entry name" value="Cell wall hydrolase SleB, domain 1"/>
    <property type="match status" value="1"/>
</dbReference>
<feature type="domain" description="LysM" evidence="1">
    <location>
        <begin position="31"/>
        <end position="74"/>
    </location>
</feature>
<dbReference type="RefSeq" id="WP_149545513.1">
    <property type="nucleotide sequence ID" value="NZ_VTPS01000011.1"/>
</dbReference>
<evidence type="ECO:0000313" key="3">
    <source>
        <dbReference type="Proteomes" id="UP000322976"/>
    </source>
</evidence>